<feature type="transmembrane region" description="Helical" evidence="1">
    <location>
        <begin position="60"/>
        <end position="78"/>
    </location>
</feature>
<feature type="transmembrane region" description="Helical" evidence="1">
    <location>
        <begin position="171"/>
        <end position="190"/>
    </location>
</feature>
<feature type="transmembrane region" description="Helical" evidence="1">
    <location>
        <begin position="196"/>
        <end position="214"/>
    </location>
</feature>
<dbReference type="EMBL" id="JDYK01000003">
    <property type="protein sequence ID" value="EWS82390.1"/>
    <property type="molecule type" value="Genomic_DNA"/>
</dbReference>
<name>Z9JVI9_9MICO</name>
<feature type="transmembrane region" description="Helical" evidence="1">
    <location>
        <begin position="140"/>
        <end position="159"/>
    </location>
</feature>
<keyword evidence="1" id="KW-0472">Membrane</keyword>
<dbReference type="OrthoDB" id="4272751at2"/>
<organism evidence="2 3">
    <name type="scientific">Brachybacterium phenoliresistens</name>
    <dbReference type="NCBI Taxonomy" id="396014"/>
    <lineage>
        <taxon>Bacteria</taxon>
        <taxon>Bacillati</taxon>
        <taxon>Actinomycetota</taxon>
        <taxon>Actinomycetes</taxon>
        <taxon>Micrococcales</taxon>
        <taxon>Dermabacteraceae</taxon>
        <taxon>Brachybacterium</taxon>
    </lineage>
</organism>
<feature type="transmembrane region" description="Helical" evidence="1">
    <location>
        <begin position="90"/>
        <end position="109"/>
    </location>
</feature>
<evidence type="ECO:0008006" key="4">
    <source>
        <dbReference type="Google" id="ProtNLM"/>
    </source>
</evidence>
<keyword evidence="1" id="KW-1133">Transmembrane helix</keyword>
<accession>Z9JVI9</accession>
<dbReference type="PANTHER" id="PTHR37314:SF4">
    <property type="entry name" value="UPF0700 TRANSMEMBRANE PROTEIN YOAK"/>
    <property type="match status" value="1"/>
</dbReference>
<reference evidence="2 3" key="1">
    <citation type="submission" date="2014-02" db="EMBL/GenBank/DDBJ databases">
        <title>Genome sequence of Brachybacterium phenoliresistens strain W13A50.</title>
        <authorList>
            <person name="Wang X."/>
        </authorList>
    </citation>
    <scope>NUCLEOTIDE SEQUENCE [LARGE SCALE GENOMIC DNA]</scope>
    <source>
        <strain evidence="2 3">W13A50</strain>
    </source>
</reference>
<dbReference type="PANTHER" id="PTHR37314">
    <property type="entry name" value="SLR0142 PROTEIN"/>
    <property type="match status" value="1"/>
</dbReference>
<evidence type="ECO:0000313" key="2">
    <source>
        <dbReference type="EMBL" id="EWS82390.1"/>
    </source>
</evidence>
<dbReference type="Pfam" id="PF06912">
    <property type="entry name" value="DUF1275"/>
    <property type="match status" value="1"/>
</dbReference>
<dbReference type="Proteomes" id="UP000023067">
    <property type="component" value="Unassembled WGS sequence"/>
</dbReference>
<evidence type="ECO:0000256" key="1">
    <source>
        <dbReference type="SAM" id="Phobius"/>
    </source>
</evidence>
<dbReference type="InterPro" id="IPR010699">
    <property type="entry name" value="DUF1275"/>
</dbReference>
<dbReference type="STRING" id="396014.BF93_12400"/>
<comment type="caution">
    <text evidence="2">The sequence shown here is derived from an EMBL/GenBank/DDBJ whole genome shotgun (WGS) entry which is preliminary data.</text>
</comment>
<dbReference type="PATRIC" id="fig|396014.3.peg.988"/>
<evidence type="ECO:0000313" key="3">
    <source>
        <dbReference type="Proteomes" id="UP000023067"/>
    </source>
</evidence>
<dbReference type="RefSeq" id="WP_038370938.1">
    <property type="nucleotide sequence ID" value="NZ_KK069989.1"/>
</dbReference>
<keyword evidence="3" id="KW-1185">Reference proteome</keyword>
<gene>
    <name evidence="2" type="ORF">BF93_12400</name>
</gene>
<dbReference type="HOGENOM" id="CLU_061825_2_0_11"/>
<proteinExistence type="predicted"/>
<dbReference type="eggNOG" id="COG3619">
    <property type="taxonomic scope" value="Bacteria"/>
</dbReference>
<sequence length="221" mass="22153">MTSVRRDLPLMLALTFSTGVIDAVGYLGFDRVFSGNMTGNVVLLGMGIAGAEGLPVVRPALALAGFLLGAVLGGRILGKTPKNVWAPRTTLVLLLVAAGLLGSAVLAGLPGSPTHAILGSSTTTLLAVAMGMQAAAARRLAVADVTTVVVTSTIVGLAADSRLAGGAGEAWGRRLLAIVLIVLGALVGALTLSVSFWLGIALTVAITLTVAILGHRSRDAA</sequence>
<keyword evidence="1" id="KW-0812">Transmembrane</keyword>
<protein>
    <recommendedName>
        <fullName evidence="4">DUF1275 domain-containing protein</fullName>
    </recommendedName>
</protein>
<dbReference type="AlphaFoldDB" id="Z9JVI9"/>